<reference evidence="3" key="1">
    <citation type="journal article" date="2019" name="Int. J. Syst. Evol. Microbiol.">
        <title>The Global Catalogue of Microorganisms (GCM) 10K type strain sequencing project: providing services to taxonomists for standard genome sequencing and annotation.</title>
        <authorList>
            <consortium name="The Broad Institute Genomics Platform"/>
            <consortium name="The Broad Institute Genome Sequencing Center for Infectious Disease"/>
            <person name="Wu L."/>
            <person name="Ma J."/>
        </authorList>
    </citation>
    <scope>NUCLEOTIDE SEQUENCE [LARGE SCALE GENOMIC DNA]</scope>
    <source>
        <strain evidence="3">ICMP 6774ER</strain>
    </source>
</reference>
<accession>A0ABW4SXK2</accession>
<evidence type="ECO:0000313" key="3">
    <source>
        <dbReference type="Proteomes" id="UP001597368"/>
    </source>
</evidence>
<feature type="transmembrane region" description="Helical" evidence="1">
    <location>
        <begin position="71"/>
        <end position="94"/>
    </location>
</feature>
<feature type="transmembrane region" description="Helical" evidence="1">
    <location>
        <begin position="45"/>
        <end position="65"/>
    </location>
</feature>
<organism evidence="2 3">
    <name type="scientific">Nonomuraea mangrovi</name>
    <dbReference type="NCBI Taxonomy" id="2316207"/>
    <lineage>
        <taxon>Bacteria</taxon>
        <taxon>Bacillati</taxon>
        <taxon>Actinomycetota</taxon>
        <taxon>Actinomycetes</taxon>
        <taxon>Streptosporangiales</taxon>
        <taxon>Streptosporangiaceae</taxon>
        <taxon>Nonomuraea</taxon>
    </lineage>
</organism>
<feature type="transmembrane region" description="Helical" evidence="1">
    <location>
        <begin position="115"/>
        <end position="132"/>
    </location>
</feature>
<proteinExistence type="predicted"/>
<dbReference type="Pfam" id="PF17197">
    <property type="entry name" value="DUF5134"/>
    <property type="match status" value="1"/>
</dbReference>
<comment type="caution">
    <text evidence="2">The sequence shown here is derived from an EMBL/GenBank/DDBJ whole genome shotgun (WGS) entry which is preliminary data.</text>
</comment>
<keyword evidence="1" id="KW-0812">Transmembrane</keyword>
<protein>
    <submittedName>
        <fullName evidence="2">DUF5134 domain-containing protein</fullName>
    </submittedName>
</protein>
<keyword evidence="1" id="KW-0472">Membrane</keyword>
<name>A0ABW4SXK2_9ACTN</name>
<keyword evidence="1" id="KW-1133">Transmembrane helix</keyword>
<gene>
    <name evidence="2" type="ORF">ACFSKW_23220</name>
</gene>
<sequence length="210" mass="21826">MTSADVPRVALTVVFVLVTAWFVVTSGRRRGVASAREAPARGTGGVCDVAHATMAAGMAVMVWPWEVVPSWLQGLVFAIVALWFLMLAASPDVAHRAVAGDHPMEAGMRGTSRRLANLHHASMAVAMTWMIVTLHGHAEGVAAIPHHAAVGAAGAVLVAPPPPHGVVAALAGYFVLAAVPWLAGAVRRRRAHRLCHAALSAGMGVMLLLA</sequence>
<dbReference type="Proteomes" id="UP001597368">
    <property type="component" value="Unassembled WGS sequence"/>
</dbReference>
<keyword evidence="3" id="KW-1185">Reference proteome</keyword>
<feature type="transmembrane region" description="Helical" evidence="1">
    <location>
        <begin position="166"/>
        <end position="184"/>
    </location>
</feature>
<evidence type="ECO:0000313" key="2">
    <source>
        <dbReference type="EMBL" id="MFD1934382.1"/>
    </source>
</evidence>
<evidence type="ECO:0000256" key="1">
    <source>
        <dbReference type="SAM" id="Phobius"/>
    </source>
</evidence>
<dbReference type="InterPro" id="IPR033458">
    <property type="entry name" value="DUF5134"/>
</dbReference>
<feature type="transmembrane region" description="Helical" evidence="1">
    <location>
        <begin position="6"/>
        <end position="24"/>
    </location>
</feature>
<dbReference type="RefSeq" id="WP_379574434.1">
    <property type="nucleotide sequence ID" value="NZ_JBHUFV010000033.1"/>
</dbReference>
<dbReference type="EMBL" id="JBHUFV010000033">
    <property type="protein sequence ID" value="MFD1934382.1"/>
    <property type="molecule type" value="Genomic_DNA"/>
</dbReference>